<organism evidence="2">
    <name type="scientific">Nitratifractor salsuginis</name>
    <dbReference type="NCBI Taxonomy" id="269261"/>
    <lineage>
        <taxon>Bacteria</taxon>
        <taxon>Pseudomonadati</taxon>
        <taxon>Campylobacterota</taxon>
        <taxon>Epsilonproteobacteria</taxon>
        <taxon>Campylobacterales</taxon>
        <taxon>Sulfurovaceae</taxon>
        <taxon>Nitratifractor</taxon>
    </lineage>
</organism>
<dbReference type="InterPro" id="IPR036866">
    <property type="entry name" value="RibonucZ/Hydroxyglut_hydro"/>
</dbReference>
<dbReference type="InterPro" id="IPR001279">
    <property type="entry name" value="Metallo-B-lactamas"/>
</dbReference>
<accession>A0A7V2SI33</accession>
<dbReference type="InterPro" id="IPR041712">
    <property type="entry name" value="DHPS-like_MBL-fold"/>
</dbReference>
<name>A0A7V2SI33_9BACT</name>
<sequence>AGIDLSRAKELVLSHPHWDHVGGLDTVLELAPAIRLYLTESFSKLWIRDLERLSGGVTVVGEKPMFLFDGVESTGMMAEIGEQSALIRSAAGPVLLTGCAHAGIVEIAARATEMAGEPLALVMGGFHLFRSEAWEIEETIEGLVALGVRQVCPTHCTGERATEMFRTAFGADCLQGGVGAVVEI</sequence>
<evidence type="ECO:0000313" key="2">
    <source>
        <dbReference type="EMBL" id="HFC03411.1"/>
    </source>
</evidence>
<comment type="caution">
    <text evidence="2">The sequence shown here is derived from an EMBL/GenBank/DDBJ whole genome shotgun (WGS) entry which is preliminary data.</text>
</comment>
<feature type="domain" description="Metallo-beta-lactamase" evidence="1">
    <location>
        <begin position="4"/>
        <end position="38"/>
    </location>
</feature>
<dbReference type="EMBL" id="DRNO01000068">
    <property type="protein sequence ID" value="HFC03411.1"/>
    <property type="molecule type" value="Genomic_DNA"/>
</dbReference>
<reference evidence="2" key="1">
    <citation type="journal article" date="2020" name="mSystems">
        <title>Genome- and Community-Level Interaction Insights into Carbon Utilization and Element Cycling Functions of Hydrothermarchaeota in Hydrothermal Sediment.</title>
        <authorList>
            <person name="Zhou Z."/>
            <person name="Liu Y."/>
            <person name="Xu W."/>
            <person name="Pan J."/>
            <person name="Luo Z.H."/>
            <person name="Li M."/>
        </authorList>
    </citation>
    <scope>NUCLEOTIDE SEQUENCE [LARGE SCALE GENOMIC DNA]</scope>
    <source>
        <strain evidence="2">HyVt-513</strain>
    </source>
</reference>
<dbReference type="SUPFAM" id="SSF56281">
    <property type="entry name" value="Metallo-hydrolase/oxidoreductase"/>
    <property type="match status" value="1"/>
</dbReference>
<feature type="non-terminal residue" evidence="2">
    <location>
        <position position="1"/>
    </location>
</feature>
<protein>
    <submittedName>
        <fullName evidence="2">MBL fold metallo-hydrolase</fullName>
    </submittedName>
</protein>
<dbReference type="GO" id="GO:0016740">
    <property type="term" value="F:transferase activity"/>
    <property type="evidence" value="ECO:0007669"/>
    <property type="project" value="TreeGrafter"/>
</dbReference>
<proteinExistence type="predicted"/>
<dbReference type="InterPro" id="IPR052926">
    <property type="entry name" value="Metallo-beta-lactamase_dom"/>
</dbReference>
<dbReference type="Pfam" id="PF00753">
    <property type="entry name" value="Lactamase_B"/>
    <property type="match status" value="1"/>
</dbReference>
<dbReference type="CDD" id="cd07713">
    <property type="entry name" value="DHPS-like_MBL-fold"/>
    <property type="match status" value="1"/>
</dbReference>
<dbReference type="Gene3D" id="3.60.15.10">
    <property type="entry name" value="Ribonuclease Z/Hydroxyacylglutathione hydrolase-like"/>
    <property type="match status" value="1"/>
</dbReference>
<dbReference type="PANTHER" id="PTHR13754">
    <property type="entry name" value="METALLO-BETA-LACTAMASE SUPERFAMILY PROTEIN"/>
    <property type="match status" value="1"/>
</dbReference>
<evidence type="ECO:0000259" key="1">
    <source>
        <dbReference type="Pfam" id="PF00753"/>
    </source>
</evidence>
<gene>
    <name evidence="2" type="ORF">ENJ74_00935</name>
</gene>
<dbReference type="Proteomes" id="UP000885722">
    <property type="component" value="Unassembled WGS sequence"/>
</dbReference>
<dbReference type="AlphaFoldDB" id="A0A7V2SI33"/>
<dbReference type="PANTHER" id="PTHR13754:SF13">
    <property type="entry name" value="METALLO-BETA-LACTAMASE SUPERFAMILY PROTEIN (AFU_ORTHOLOGUE AFUA_3G07630)"/>
    <property type="match status" value="1"/>
</dbReference>